<evidence type="ECO:0000256" key="2">
    <source>
        <dbReference type="ARBA" id="ARBA00022630"/>
    </source>
</evidence>
<proteinExistence type="inferred from homology"/>
<evidence type="ECO:0000256" key="7">
    <source>
        <dbReference type="ARBA" id="ARBA00023033"/>
    </source>
</evidence>
<dbReference type="GO" id="GO:0004502">
    <property type="term" value="F:kynurenine 3-monooxygenase activity"/>
    <property type="evidence" value="ECO:0007669"/>
    <property type="project" value="UniProtKB-UniRule"/>
</dbReference>
<evidence type="ECO:0000313" key="12">
    <source>
        <dbReference type="Proteomes" id="UP000075663"/>
    </source>
</evidence>
<dbReference type="RefSeq" id="WP_062299652.1">
    <property type="nucleotide sequence ID" value="NZ_LRPB01000002.1"/>
</dbReference>
<evidence type="ECO:0000256" key="6">
    <source>
        <dbReference type="ARBA" id="ARBA00023002"/>
    </source>
</evidence>
<dbReference type="PRINTS" id="PR00420">
    <property type="entry name" value="RNGMNOXGNASE"/>
</dbReference>
<dbReference type="GO" id="GO:0070189">
    <property type="term" value="P:kynurenine metabolic process"/>
    <property type="evidence" value="ECO:0007669"/>
    <property type="project" value="TreeGrafter"/>
</dbReference>
<keyword evidence="2 9" id="KW-0285">Flavoprotein</keyword>
<evidence type="ECO:0000256" key="3">
    <source>
        <dbReference type="ARBA" id="ARBA00022642"/>
    </source>
</evidence>
<dbReference type="PANTHER" id="PTHR46028:SF2">
    <property type="entry name" value="KYNURENINE 3-MONOOXYGENASE"/>
    <property type="match status" value="1"/>
</dbReference>
<dbReference type="EC" id="1.14.13.9" evidence="9"/>
<dbReference type="UniPathway" id="UPA00253">
    <property type="reaction ID" value="UER00328"/>
</dbReference>
<name>A0A150Y3E3_9BACT</name>
<dbReference type="GO" id="GO:0043420">
    <property type="term" value="P:anthranilate metabolic process"/>
    <property type="evidence" value="ECO:0007669"/>
    <property type="project" value="UniProtKB-UniRule"/>
</dbReference>
<evidence type="ECO:0000256" key="8">
    <source>
        <dbReference type="ARBA" id="ARBA00047818"/>
    </source>
</evidence>
<dbReference type="Gene3D" id="3.50.50.60">
    <property type="entry name" value="FAD/NAD(P)-binding domain"/>
    <property type="match status" value="1"/>
</dbReference>
<comment type="catalytic activity">
    <reaction evidence="8 9">
        <text>L-kynurenine + NADPH + O2 + H(+) = 3-hydroxy-L-kynurenine + NADP(+) + H2O</text>
        <dbReference type="Rhea" id="RHEA:20545"/>
        <dbReference type="ChEBI" id="CHEBI:15377"/>
        <dbReference type="ChEBI" id="CHEBI:15378"/>
        <dbReference type="ChEBI" id="CHEBI:15379"/>
        <dbReference type="ChEBI" id="CHEBI:57783"/>
        <dbReference type="ChEBI" id="CHEBI:57959"/>
        <dbReference type="ChEBI" id="CHEBI:58125"/>
        <dbReference type="ChEBI" id="CHEBI:58349"/>
        <dbReference type="EC" id="1.14.13.9"/>
    </reaction>
</comment>
<organism evidence="11 12">
    <name type="scientific">Roseivirga seohaensis</name>
    <dbReference type="NCBI Taxonomy" id="1914963"/>
    <lineage>
        <taxon>Bacteria</taxon>
        <taxon>Pseudomonadati</taxon>
        <taxon>Bacteroidota</taxon>
        <taxon>Cytophagia</taxon>
        <taxon>Cytophagales</taxon>
        <taxon>Roseivirgaceae</taxon>
        <taxon>Roseivirga</taxon>
    </lineage>
</organism>
<dbReference type="PANTHER" id="PTHR46028">
    <property type="entry name" value="KYNURENINE 3-MONOOXYGENASE"/>
    <property type="match status" value="1"/>
</dbReference>
<dbReference type="GO" id="GO:0009435">
    <property type="term" value="P:NAD+ biosynthetic process"/>
    <property type="evidence" value="ECO:0007669"/>
    <property type="project" value="UniProtKB-UniPathway"/>
</dbReference>
<dbReference type="GO" id="GO:0071949">
    <property type="term" value="F:FAD binding"/>
    <property type="evidence" value="ECO:0007669"/>
    <property type="project" value="InterPro"/>
</dbReference>
<evidence type="ECO:0000256" key="5">
    <source>
        <dbReference type="ARBA" id="ARBA00022857"/>
    </source>
</evidence>
<evidence type="ECO:0000256" key="4">
    <source>
        <dbReference type="ARBA" id="ARBA00022827"/>
    </source>
</evidence>
<dbReference type="SUPFAM" id="SSF51905">
    <property type="entry name" value="FAD/NAD(P)-binding domain"/>
    <property type="match status" value="1"/>
</dbReference>
<evidence type="ECO:0000256" key="1">
    <source>
        <dbReference type="ARBA" id="ARBA00001974"/>
    </source>
</evidence>
<accession>A0A150Y3E3</accession>
<comment type="pathway">
    <text evidence="9">Cofactor biosynthesis; NAD(+) biosynthesis; quinolinate from L-kynurenine: step 1/3.</text>
</comment>
<dbReference type="Proteomes" id="UP000075663">
    <property type="component" value="Unassembled WGS sequence"/>
</dbReference>
<dbReference type="GO" id="GO:0006569">
    <property type="term" value="P:L-tryptophan catabolic process"/>
    <property type="evidence" value="ECO:0007669"/>
    <property type="project" value="UniProtKB-UniRule"/>
</dbReference>
<comment type="function">
    <text evidence="9">Catalyzes the hydroxylation of L-kynurenine (L-Kyn) to form 3-hydroxy-L-kynurenine (L-3OHKyn). Required for synthesis of quinolinic acid.</text>
</comment>
<dbReference type="AlphaFoldDB" id="A0A150Y3E3"/>
<dbReference type="EMBL" id="LRPB01000002">
    <property type="protein sequence ID" value="KYG85533.1"/>
    <property type="molecule type" value="Genomic_DNA"/>
</dbReference>
<dbReference type="Pfam" id="PF01494">
    <property type="entry name" value="FAD_binding_3"/>
    <property type="match status" value="1"/>
</dbReference>
<dbReference type="InterPro" id="IPR036188">
    <property type="entry name" value="FAD/NAD-bd_sf"/>
</dbReference>
<evidence type="ECO:0000313" key="11">
    <source>
        <dbReference type="EMBL" id="KYG85533.1"/>
    </source>
</evidence>
<protein>
    <recommendedName>
        <fullName evidence="9">Kynurenine 3-monooxygenase</fullName>
        <ecNumber evidence="9">1.14.13.9</ecNumber>
    </recommendedName>
    <alternativeName>
        <fullName evidence="9">Kynurenine 3-hydroxylase</fullName>
    </alternativeName>
</protein>
<evidence type="ECO:0000256" key="9">
    <source>
        <dbReference type="HAMAP-Rule" id="MF_01971"/>
    </source>
</evidence>
<dbReference type="FunFam" id="3.50.50.60:FF:000185">
    <property type="entry name" value="Kynurenine 3-monooxygenase"/>
    <property type="match status" value="1"/>
</dbReference>
<comment type="cofactor">
    <cofactor evidence="1 9">
        <name>FAD</name>
        <dbReference type="ChEBI" id="CHEBI:57692"/>
    </cofactor>
</comment>
<evidence type="ECO:0000259" key="10">
    <source>
        <dbReference type="Pfam" id="PF01494"/>
    </source>
</evidence>
<keyword evidence="4 9" id="KW-0274">FAD</keyword>
<feature type="domain" description="FAD-binding" evidence="10">
    <location>
        <begin position="7"/>
        <end position="350"/>
    </location>
</feature>
<dbReference type="InterPro" id="IPR002938">
    <property type="entry name" value="FAD-bd"/>
</dbReference>
<sequence length="442" mass="49780">MNSQNQKVSILGAGLVGSLLSIFLAKKGYSVTIFERRSDMRKAGTIGGRSINLALSRRGLKALEAVGLKERVQESCIPMPGRMIHDLEGNLSFQPYGKEGQFINSVSRGGLNELLMSEAEAHGVEIRFNHKCEEVDFDTATAHFENGEKVSADFLFGADGAFSALRSAMQKTDRFNYSQEYISAGYKELTMPPNNGDFALDPNALHIWPRGEYMLIALPNLDKSFTCTLFFPFEGKVSFEALKTEEDVQQFFESKFKDALPFLPELKTEFFENPTSSLITVRCKPWVKGNTALIGDAAHALVPFYGQGMNAGFEDCFVFNELLEKHGAINATLLAEYEALRIPDGNAIADLALYNFIEMRDKVADPMFVLQKKIEKRLNELYPEKWIPLYTMVTFSDFRYSEAHALGKKQQAIMDQVLAQLNIEEVWEKLDFEEIVGRLKFL</sequence>
<keyword evidence="6 9" id="KW-0560">Oxidoreductase</keyword>
<dbReference type="STRING" id="1914963.AWW67_14220"/>
<dbReference type="HAMAP" id="MF_01971">
    <property type="entry name" value="Kynurenine_monooxygenase"/>
    <property type="match status" value="1"/>
</dbReference>
<gene>
    <name evidence="9" type="primary">kmo</name>
    <name evidence="11" type="ORF">AWW67_14220</name>
</gene>
<reference evidence="11 12" key="1">
    <citation type="submission" date="2016-01" db="EMBL/GenBank/DDBJ databases">
        <title>Genome sequencing of Roseivirga seohaensis SW-152.</title>
        <authorList>
            <person name="Selvaratnam C."/>
            <person name="Thevarajoo S."/>
            <person name="Goh K.M."/>
            <person name="Ee R."/>
            <person name="Chan K.-G."/>
            <person name="Chong C.S."/>
        </authorList>
    </citation>
    <scope>NUCLEOTIDE SEQUENCE [LARGE SCALE GENOMIC DNA]</scope>
    <source>
        <strain evidence="11 12">SW-152</strain>
    </source>
</reference>
<dbReference type="InterPro" id="IPR027545">
    <property type="entry name" value="Kynurenine_monooxygenase"/>
</dbReference>
<comment type="caution">
    <text evidence="11">The sequence shown here is derived from an EMBL/GenBank/DDBJ whole genome shotgun (WGS) entry which is preliminary data.</text>
</comment>
<dbReference type="GO" id="GO:0019805">
    <property type="term" value="P:quinolinate biosynthetic process"/>
    <property type="evidence" value="ECO:0007669"/>
    <property type="project" value="UniProtKB-UniRule"/>
</dbReference>
<keyword evidence="7 9" id="KW-0503">Monooxygenase</keyword>
<comment type="similarity">
    <text evidence="9">Belongs to the aromatic-ring hydroxylase family. KMO subfamily.</text>
</comment>
<keyword evidence="3 9" id="KW-0662">Pyridine nucleotide biosynthesis</keyword>
<keyword evidence="5 9" id="KW-0521">NADP</keyword>